<dbReference type="RefSeq" id="WP_263076180.1">
    <property type="nucleotide sequence ID" value="NZ_CP089977.1"/>
</dbReference>
<evidence type="ECO:0000259" key="2">
    <source>
        <dbReference type="Pfam" id="PF14302"/>
    </source>
</evidence>
<accession>A0ABY6F3L6</accession>
<dbReference type="Proteomes" id="UP001063782">
    <property type="component" value="Chromosome"/>
</dbReference>
<keyword evidence="1" id="KW-0732">Signal</keyword>
<evidence type="ECO:0000313" key="3">
    <source>
        <dbReference type="EMBL" id="UXZ04689.1"/>
    </source>
</evidence>
<sequence length="124" mass="13619">MKKFTQAMAVGMLMTVGMTLTACQSTPTPAPIYTPQITLHEPQILEILPQRASCDSATPMQCLLVRSQDDLSAIFGIGYNSIKGFEPKTGVGYKIKASQEIDQNTGRPTGFWQLQEVLSQHTSR</sequence>
<feature type="domain" description="DUF4377" evidence="2">
    <location>
        <begin position="47"/>
        <end position="105"/>
    </location>
</feature>
<evidence type="ECO:0000256" key="1">
    <source>
        <dbReference type="SAM" id="SignalP"/>
    </source>
</evidence>
<feature type="chain" id="PRO_5046329628" evidence="1">
    <location>
        <begin position="23"/>
        <end position="124"/>
    </location>
</feature>
<dbReference type="PROSITE" id="PS51257">
    <property type="entry name" value="PROKAR_LIPOPROTEIN"/>
    <property type="match status" value="1"/>
</dbReference>
<reference evidence="3" key="1">
    <citation type="submission" date="2021-12" db="EMBL/GenBank/DDBJ databases">
        <title>taxonomy of Moraxella sp. ZY201224.</title>
        <authorList>
            <person name="Li F."/>
        </authorList>
    </citation>
    <scope>NUCLEOTIDE SEQUENCE</scope>
    <source>
        <strain evidence="3">ZY201224</strain>
    </source>
</reference>
<dbReference type="Pfam" id="PF14302">
    <property type="entry name" value="DUF4377"/>
    <property type="match status" value="1"/>
</dbReference>
<dbReference type="EMBL" id="CP089977">
    <property type="protein sequence ID" value="UXZ04689.1"/>
    <property type="molecule type" value="Genomic_DNA"/>
</dbReference>
<dbReference type="InterPro" id="IPR025485">
    <property type="entry name" value="DUF4377"/>
</dbReference>
<name>A0ABY6F3L6_9GAMM</name>
<keyword evidence="4" id="KW-1185">Reference proteome</keyword>
<feature type="signal peptide" evidence="1">
    <location>
        <begin position="1"/>
        <end position="22"/>
    </location>
</feature>
<gene>
    <name evidence="3" type="ORF">LU297_09000</name>
</gene>
<evidence type="ECO:0000313" key="4">
    <source>
        <dbReference type="Proteomes" id="UP001063782"/>
    </source>
</evidence>
<proteinExistence type="predicted"/>
<protein>
    <submittedName>
        <fullName evidence="3">DUF4377 domain-containing protein</fullName>
    </submittedName>
</protein>
<organism evidence="3 4">
    <name type="scientific">Moraxella nasicaprae</name>
    <dbReference type="NCBI Taxonomy" id="2904122"/>
    <lineage>
        <taxon>Bacteria</taxon>
        <taxon>Pseudomonadati</taxon>
        <taxon>Pseudomonadota</taxon>
        <taxon>Gammaproteobacteria</taxon>
        <taxon>Moraxellales</taxon>
        <taxon>Moraxellaceae</taxon>
        <taxon>Moraxella</taxon>
    </lineage>
</organism>